<comment type="caution">
    <text evidence="1">The sequence shown here is derived from an EMBL/GenBank/DDBJ whole genome shotgun (WGS) entry which is preliminary data.</text>
</comment>
<sequence length="64" mass="7436">MTFEDLRPEIMPNRTSIRMRTNVEIQCLSRSVLSMIMRAIQEVSEPKELPFLAEEPGNIHAFCK</sequence>
<accession>A0A8H3UTN7</accession>
<dbReference type="Proteomes" id="UP000447873">
    <property type="component" value="Unassembled WGS sequence"/>
</dbReference>
<evidence type="ECO:0000313" key="2">
    <source>
        <dbReference type="Proteomes" id="UP000447873"/>
    </source>
</evidence>
<proteinExistence type="predicted"/>
<dbReference type="AlphaFoldDB" id="A0A8H3UTN7"/>
<name>A0A8H3UTN7_VENIN</name>
<reference evidence="1 2" key="1">
    <citation type="submission" date="2018-12" db="EMBL/GenBank/DDBJ databases">
        <title>Venturia inaequalis Genome Resource.</title>
        <authorList>
            <person name="Lichtner F.J."/>
        </authorList>
    </citation>
    <scope>NUCLEOTIDE SEQUENCE [LARGE SCALE GENOMIC DNA]</scope>
    <source>
        <strain evidence="1 2">120213</strain>
    </source>
</reference>
<gene>
    <name evidence="1" type="ORF">EG328_003757</name>
</gene>
<protein>
    <submittedName>
        <fullName evidence="1">Uncharacterized protein</fullName>
    </submittedName>
</protein>
<organism evidence="1 2">
    <name type="scientific">Venturia inaequalis</name>
    <name type="common">Apple scab fungus</name>
    <dbReference type="NCBI Taxonomy" id="5025"/>
    <lineage>
        <taxon>Eukaryota</taxon>
        <taxon>Fungi</taxon>
        <taxon>Dikarya</taxon>
        <taxon>Ascomycota</taxon>
        <taxon>Pezizomycotina</taxon>
        <taxon>Dothideomycetes</taxon>
        <taxon>Pleosporomycetidae</taxon>
        <taxon>Venturiales</taxon>
        <taxon>Venturiaceae</taxon>
        <taxon>Venturia</taxon>
    </lineage>
</organism>
<dbReference type="EMBL" id="WNWS01000215">
    <property type="protein sequence ID" value="KAE9974584.1"/>
    <property type="molecule type" value="Genomic_DNA"/>
</dbReference>
<evidence type="ECO:0000313" key="1">
    <source>
        <dbReference type="EMBL" id="KAE9974584.1"/>
    </source>
</evidence>